<dbReference type="InterPro" id="IPR005243">
    <property type="entry name" value="THIRX-like_proc"/>
</dbReference>
<dbReference type="PANTHER" id="PTHR36450:SF1">
    <property type="entry name" value="THIOREDOXIN"/>
    <property type="match status" value="1"/>
</dbReference>
<dbReference type="EMBL" id="UIDG01000517">
    <property type="protein sequence ID" value="SUS08041.1"/>
    <property type="molecule type" value="Genomic_DNA"/>
</dbReference>
<dbReference type="AlphaFoldDB" id="A0A380TK30"/>
<dbReference type="PANTHER" id="PTHR36450">
    <property type="entry name" value="THIOREDOXIN"/>
    <property type="match status" value="1"/>
</dbReference>
<evidence type="ECO:0000259" key="1">
    <source>
        <dbReference type="Pfam" id="PF13192"/>
    </source>
</evidence>
<reference evidence="2" key="1">
    <citation type="submission" date="2018-07" db="EMBL/GenBank/DDBJ databases">
        <authorList>
            <person name="Quirk P.G."/>
            <person name="Krulwich T.A."/>
        </authorList>
    </citation>
    <scope>NUCLEOTIDE SEQUENCE</scope>
</reference>
<name>A0A380TK30_9ZZZZ</name>
<organism evidence="2">
    <name type="scientific">metagenome</name>
    <dbReference type="NCBI Taxonomy" id="256318"/>
    <lineage>
        <taxon>unclassified sequences</taxon>
        <taxon>metagenomes</taxon>
    </lineage>
</organism>
<dbReference type="Pfam" id="PF13192">
    <property type="entry name" value="Thioredoxin_3"/>
    <property type="match status" value="1"/>
</dbReference>
<dbReference type="NCBIfam" id="TIGR00412">
    <property type="entry name" value="redox_disulf_2"/>
    <property type="match status" value="1"/>
</dbReference>
<dbReference type="InterPro" id="IPR036249">
    <property type="entry name" value="Thioredoxin-like_sf"/>
</dbReference>
<accession>A0A380TK30</accession>
<proteinExistence type="predicted"/>
<feature type="domain" description="Thioredoxin-like fold" evidence="1">
    <location>
        <begin position="3"/>
        <end position="76"/>
    </location>
</feature>
<sequence>MIELKILGSGCAKCVKLAENTEAAAKEVGLDYTVDKITDRNQIVDAGVMMTPALIVDGKVRSSGKVLTPEQIKALLTS</sequence>
<protein>
    <submittedName>
        <fullName evidence="2">Thioredoxin</fullName>
    </submittedName>
</protein>
<gene>
    <name evidence="2" type="ORF">DF3PB_5640002</name>
</gene>
<dbReference type="InterPro" id="IPR012336">
    <property type="entry name" value="Thioredoxin-like_fold"/>
</dbReference>
<evidence type="ECO:0000313" key="2">
    <source>
        <dbReference type="EMBL" id="SUS08041.1"/>
    </source>
</evidence>
<dbReference type="Gene3D" id="3.40.30.10">
    <property type="entry name" value="Glutaredoxin"/>
    <property type="match status" value="1"/>
</dbReference>
<dbReference type="PIRSF" id="PIRSF037031">
    <property type="entry name" value="Redox_disulphide_2"/>
    <property type="match status" value="1"/>
</dbReference>
<dbReference type="SUPFAM" id="SSF52833">
    <property type="entry name" value="Thioredoxin-like"/>
    <property type="match status" value="1"/>
</dbReference>